<feature type="region of interest" description="Disordered" evidence="1">
    <location>
        <begin position="20"/>
        <end position="87"/>
    </location>
</feature>
<keyword evidence="3" id="KW-1185">Reference proteome</keyword>
<feature type="compositionally biased region" description="Basic residues" evidence="1">
    <location>
        <begin position="30"/>
        <end position="46"/>
    </location>
</feature>
<sequence length="410" mass="46169">MRHSAVALLRVALPQNEALAGLPTVPKSPPLRRRPPLPPPHFRRRVQSLVSTRMASDRPLSCNMPPDRPPGRPRLLPMPPTPPPLDDETFEPRARLTIGYLSGLLPKTLPRPAAFDDSTDSNSNPPAQTPMLHESLVLGSSSSSATKLLIPTLSDDMTQAASIQTKPSKPSKPSQRLNAMFATGWNKLPDELKVRILEYNLQTTRICGKRAVRKILLPYLRMTPDIATLSKEIFYKTNKFHFNITNDEVERGVIHHPMLPLLISRPPSQVVAPQIRHLAVTTYLSEATWAVLIEISKGGYGFQALTTLEITIDMSLLNRVRDFWKFAEEVLGEGVSFSCHGHVRFVSFTTKEPEVKAEIRSKIRFCPIQSKASRLQESYHSYRRDETIPTHQMWRGRVLRSGHRTGPQML</sequence>
<name>A0A7C8MFK2_9PLEO</name>
<comment type="caution">
    <text evidence="2">The sequence shown here is derived from an EMBL/GenBank/DDBJ whole genome shotgun (WGS) entry which is preliminary data.</text>
</comment>
<dbReference type="OrthoDB" id="3670201at2759"/>
<dbReference type="AlphaFoldDB" id="A0A7C8MFK2"/>
<protein>
    <submittedName>
        <fullName evidence="2">Uncharacterized protein</fullName>
    </submittedName>
</protein>
<evidence type="ECO:0000313" key="2">
    <source>
        <dbReference type="EMBL" id="KAF2875701.1"/>
    </source>
</evidence>
<feature type="region of interest" description="Disordered" evidence="1">
    <location>
        <begin position="111"/>
        <end position="131"/>
    </location>
</feature>
<evidence type="ECO:0000313" key="3">
    <source>
        <dbReference type="Proteomes" id="UP000481861"/>
    </source>
</evidence>
<dbReference type="Proteomes" id="UP000481861">
    <property type="component" value="Unassembled WGS sequence"/>
</dbReference>
<proteinExistence type="predicted"/>
<accession>A0A7C8MFK2</accession>
<evidence type="ECO:0000256" key="1">
    <source>
        <dbReference type="SAM" id="MobiDB-lite"/>
    </source>
</evidence>
<reference evidence="2 3" key="1">
    <citation type="submission" date="2020-01" db="EMBL/GenBank/DDBJ databases">
        <authorList>
            <consortium name="DOE Joint Genome Institute"/>
            <person name="Haridas S."/>
            <person name="Albert R."/>
            <person name="Binder M."/>
            <person name="Bloem J."/>
            <person name="Labutti K."/>
            <person name="Salamov A."/>
            <person name="Andreopoulos B."/>
            <person name="Baker S.E."/>
            <person name="Barry K."/>
            <person name="Bills G."/>
            <person name="Bluhm B.H."/>
            <person name="Cannon C."/>
            <person name="Castanera R."/>
            <person name="Culley D.E."/>
            <person name="Daum C."/>
            <person name="Ezra D."/>
            <person name="Gonzalez J.B."/>
            <person name="Henrissat B."/>
            <person name="Kuo A."/>
            <person name="Liang C."/>
            <person name="Lipzen A."/>
            <person name="Lutzoni F."/>
            <person name="Magnuson J."/>
            <person name="Mondo S."/>
            <person name="Nolan M."/>
            <person name="Ohm R."/>
            <person name="Pangilinan J."/>
            <person name="Park H.-J.H."/>
            <person name="Ramirez L."/>
            <person name="Alfaro M."/>
            <person name="Sun H."/>
            <person name="Tritt A."/>
            <person name="Yoshinaga Y."/>
            <person name="Zwiers L.-H.L."/>
            <person name="Turgeon B.G."/>
            <person name="Goodwin S.B."/>
            <person name="Spatafora J.W."/>
            <person name="Crous P.W."/>
            <person name="Grigoriev I.V."/>
        </authorList>
    </citation>
    <scope>NUCLEOTIDE SEQUENCE [LARGE SCALE GENOMIC DNA]</scope>
    <source>
        <strain evidence="2 3">CBS 611.86</strain>
    </source>
</reference>
<dbReference type="EMBL" id="JAADJZ010000004">
    <property type="protein sequence ID" value="KAF2875701.1"/>
    <property type="molecule type" value="Genomic_DNA"/>
</dbReference>
<gene>
    <name evidence="2" type="ORF">BDV95DRAFT_654568</name>
</gene>
<organism evidence="2 3">
    <name type="scientific">Massariosphaeria phaeospora</name>
    <dbReference type="NCBI Taxonomy" id="100035"/>
    <lineage>
        <taxon>Eukaryota</taxon>
        <taxon>Fungi</taxon>
        <taxon>Dikarya</taxon>
        <taxon>Ascomycota</taxon>
        <taxon>Pezizomycotina</taxon>
        <taxon>Dothideomycetes</taxon>
        <taxon>Pleosporomycetidae</taxon>
        <taxon>Pleosporales</taxon>
        <taxon>Pleosporales incertae sedis</taxon>
        <taxon>Massariosphaeria</taxon>
    </lineage>
</organism>